<dbReference type="Pfam" id="PF04221">
    <property type="entry name" value="RelB"/>
    <property type="match status" value="1"/>
</dbReference>
<evidence type="ECO:0000313" key="2">
    <source>
        <dbReference type="Proteomes" id="UP000683579"/>
    </source>
</evidence>
<protein>
    <submittedName>
        <fullName evidence="1">Type II toxin-antitoxin system RelB/DinJ family antitoxin</fullName>
    </submittedName>
</protein>
<organism evidence="1 2">
    <name type="scientific">Citrobacter pasteurii</name>
    <dbReference type="NCBI Taxonomy" id="1563222"/>
    <lineage>
        <taxon>Bacteria</taxon>
        <taxon>Pseudomonadati</taxon>
        <taxon>Pseudomonadota</taxon>
        <taxon>Gammaproteobacteria</taxon>
        <taxon>Enterobacterales</taxon>
        <taxon>Enterobacteriaceae</taxon>
        <taxon>Citrobacter</taxon>
    </lineage>
</organism>
<name>A0ABX8KE48_9ENTR</name>
<reference evidence="1 2" key="1">
    <citation type="submission" date="2021-06" db="EMBL/GenBank/DDBJ databases">
        <title>FDA dAtabase for Regulatory Grade micrObial Sequences (FDA-ARGOS): Supporting development and validation of Infectious Disease Dx tests.</title>
        <authorList>
            <person name="Sproer C."/>
            <person name="Gronow S."/>
            <person name="Severitt S."/>
            <person name="Schroder I."/>
            <person name="Tallon L."/>
            <person name="Sadzewicz L."/>
            <person name="Zhao X."/>
            <person name="Boylan J."/>
            <person name="Ott S."/>
            <person name="Bowen H."/>
            <person name="Vavikolanu K."/>
            <person name="Mehta A."/>
            <person name="Aluvathingal J."/>
            <person name="Nadendla S."/>
            <person name="Lowell S."/>
            <person name="Myers T."/>
            <person name="Yan Y."/>
        </authorList>
    </citation>
    <scope>NUCLEOTIDE SEQUENCE [LARGE SCALE GENOMIC DNA]</scope>
    <source>
        <strain evidence="1 2">FDAARGOS 1424</strain>
        <plasmid evidence="1 2">unnamed2</plasmid>
    </source>
</reference>
<evidence type="ECO:0000313" key="1">
    <source>
        <dbReference type="EMBL" id="QXA47289.1"/>
    </source>
</evidence>
<accession>A0ABX8KE48</accession>
<dbReference type="EMBL" id="CP077263">
    <property type="protein sequence ID" value="QXA47289.1"/>
    <property type="molecule type" value="Genomic_DNA"/>
</dbReference>
<keyword evidence="1" id="KW-0614">Plasmid</keyword>
<dbReference type="Gene3D" id="1.10.1220.10">
    <property type="entry name" value="Met repressor-like"/>
    <property type="match status" value="1"/>
</dbReference>
<dbReference type="InterPro" id="IPR013321">
    <property type="entry name" value="Arc_rbn_hlx_hlx"/>
</dbReference>
<dbReference type="InterPro" id="IPR007337">
    <property type="entry name" value="RelB/DinJ"/>
</dbReference>
<dbReference type="NCBIfam" id="TIGR02384">
    <property type="entry name" value="RelB_DinJ"/>
    <property type="match status" value="1"/>
</dbReference>
<sequence length="175" mass="19853">MATINARIDDDIKNQADEVLKLLNISQTQAIAAFYQYLAEQKKLPFVITSIVKTPHDLLRESSDMLAEALAVISNLQVWTEQPDGIEKVKLKEYYRRLDALYRCAKEKISLLSNNRDAELALNAFNKAMSILVDSQNFGYGYEKVTFSTLEQTSFVFAVQEFGDKVAHVVHSTKK</sequence>
<gene>
    <name evidence="1" type="ORF">I6L54_24015</name>
</gene>
<geneLocation type="plasmid" evidence="1 2">
    <name>unnamed2</name>
</geneLocation>
<dbReference type="Proteomes" id="UP000683579">
    <property type="component" value="Plasmid unnamed2"/>
</dbReference>
<proteinExistence type="predicted"/>
<keyword evidence="2" id="KW-1185">Reference proteome</keyword>